<keyword evidence="5 16" id="KW-0732">Signal</keyword>
<reference evidence="18 19" key="1">
    <citation type="submission" date="2014-11" db="EMBL/GenBank/DDBJ databases">
        <title>Genetic blueprint of the zoonotic pathogen Toxocara canis.</title>
        <authorList>
            <person name="Zhu X.-Q."/>
            <person name="Korhonen P.K."/>
            <person name="Cai H."/>
            <person name="Young N.D."/>
            <person name="Nejsum P."/>
            <person name="von Samson-Himmelstjerna G."/>
            <person name="Boag P.R."/>
            <person name="Tan P."/>
            <person name="Li Q."/>
            <person name="Min J."/>
            <person name="Yang Y."/>
            <person name="Wang X."/>
            <person name="Fang X."/>
            <person name="Hall R.S."/>
            <person name="Hofmann A."/>
            <person name="Sternberg P.W."/>
            <person name="Jex A.R."/>
            <person name="Gasser R.B."/>
        </authorList>
    </citation>
    <scope>NUCLEOTIDE SEQUENCE [LARGE SCALE GENOMIC DNA]</scope>
    <source>
        <strain evidence="18">PN_DK_2014</strain>
    </source>
</reference>
<evidence type="ECO:0000256" key="13">
    <source>
        <dbReference type="PIRNR" id="PIRNR002356"/>
    </source>
</evidence>
<dbReference type="InterPro" id="IPR009169">
    <property type="entry name" value="Calreticulin"/>
</dbReference>
<name>A0A0B2V659_TOXCA</name>
<keyword evidence="7" id="KW-0677">Repeat</keyword>
<keyword evidence="8 13" id="KW-0256">Endoplasmic reticulum</keyword>
<dbReference type="Pfam" id="PF00262">
    <property type="entry name" value="Calreticulin"/>
    <property type="match status" value="2"/>
</dbReference>
<proteinExistence type="inferred from homology"/>
<dbReference type="GO" id="GO:0005509">
    <property type="term" value="F:calcium ion binding"/>
    <property type="evidence" value="ECO:0007669"/>
    <property type="project" value="InterPro"/>
</dbReference>
<dbReference type="STRING" id="6265.A0A0B2V659"/>
<evidence type="ECO:0000256" key="16">
    <source>
        <dbReference type="RuleBase" id="RU362126"/>
    </source>
</evidence>
<keyword evidence="4" id="KW-0479">Metal-binding</keyword>
<dbReference type="InterPro" id="IPR013320">
    <property type="entry name" value="ConA-like_dom_sf"/>
</dbReference>
<evidence type="ECO:0000256" key="3">
    <source>
        <dbReference type="ARBA" id="ARBA00015837"/>
    </source>
</evidence>
<evidence type="ECO:0000256" key="7">
    <source>
        <dbReference type="ARBA" id="ARBA00022737"/>
    </source>
</evidence>
<dbReference type="GO" id="GO:0036503">
    <property type="term" value="P:ERAD pathway"/>
    <property type="evidence" value="ECO:0007669"/>
    <property type="project" value="TreeGrafter"/>
</dbReference>
<dbReference type="GO" id="GO:0051082">
    <property type="term" value="F:unfolded protein binding"/>
    <property type="evidence" value="ECO:0007669"/>
    <property type="project" value="InterPro"/>
</dbReference>
<keyword evidence="19" id="KW-1185">Reference proteome</keyword>
<evidence type="ECO:0000313" key="19">
    <source>
        <dbReference type="Proteomes" id="UP000031036"/>
    </source>
</evidence>
<dbReference type="Gene3D" id="2.10.250.10">
    <property type="entry name" value="Calreticulin/calnexin, P domain"/>
    <property type="match status" value="1"/>
</dbReference>
<gene>
    <name evidence="18" type="primary">crt-1</name>
    <name evidence="18" type="ORF">Tcan_10519</name>
</gene>
<dbReference type="PANTHER" id="PTHR11073">
    <property type="entry name" value="CALRETICULIN AND CALNEXIN"/>
    <property type="match status" value="1"/>
</dbReference>
<dbReference type="OrthoDB" id="1938156at2759"/>
<evidence type="ECO:0000256" key="8">
    <source>
        <dbReference type="ARBA" id="ARBA00022824"/>
    </source>
</evidence>
<evidence type="ECO:0000313" key="18">
    <source>
        <dbReference type="EMBL" id="KHN77038.1"/>
    </source>
</evidence>
<evidence type="ECO:0000256" key="6">
    <source>
        <dbReference type="ARBA" id="ARBA00022734"/>
    </source>
</evidence>
<sequence length="371" mass="42733">MRSAALVLTAIVAAVTAEIYFKEEFLDDSWEKRWVQSKHKDDYGAFKLSHGKFYGDAVKDKGIQTSQDAKFYSRAASFPKFSNRGKTVVIQFSVKHEQNIDCGGGYVKVMASNVNLEDFHGETPYNVMFGPDICGPGTKKVHVIFSYKGKNHLIKKEIRCKDDELTHLYTLILNPDNTYEVQIDGEKDPDAKKPDDWDEREYIDDPEDKKPDDWEKPEHIPDPEAKKPEDWDDEMDGEWEPPMIDNPEYKGEWKPKQIKNPAYKGKWIHPEIDNPEYTPDDDLYLYEDWGAIGFDLWQVKSGTIFDNIIITDSVDEAKQGEKMDEMSDVKCSRSSRDIVYDRLDGRRCGWVLICGSSVAFSKPEEFFESDG</sequence>
<feature type="binding site" evidence="14">
    <location>
        <position position="132"/>
    </location>
    <ligand>
        <name>an alpha-D-glucoside</name>
        <dbReference type="ChEBI" id="CHEBI:22390"/>
    </ligand>
</feature>
<dbReference type="GO" id="GO:0005789">
    <property type="term" value="C:endoplasmic reticulum membrane"/>
    <property type="evidence" value="ECO:0007669"/>
    <property type="project" value="TreeGrafter"/>
</dbReference>
<evidence type="ECO:0000256" key="5">
    <source>
        <dbReference type="ARBA" id="ARBA00022729"/>
    </source>
</evidence>
<comment type="similarity">
    <text evidence="2 13 16">Belongs to the calreticulin family.</text>
</comment>
<keyword evidence="11 15" id="KW-1015">Disulfide bond</keyword>
<keyword evidence="9" id="KW-0862">Zinc</keyword>
<dbReference type="InterPro" id="IPR001580">
    <property type="entry name" value="Calret/calnex"/>
</dbReference>
<dbReference type="PROSITE" id="PS00805">
    <property type="entry name" value="CALRETICULIN_REPEAT"/>
    <property type="match status" value="1"/>
</dbReference>
<evidence type="ECO:0000256" key="15">
    <source>
        <dbReference type="PIRSR" id="PIRSR002356-3"/>
    </source>
</evidence>
<evidence type="ECO:0000256" key="11">
    <source>
        <dbReference type="ARBA" id="ARBA00023157"/>
    </source>
</evidence>
<dbReference type="Proteomes" id="UP000031036">
    <property type="component" value="Unassembled WGS sequence"/>
</dbReference>
<dbReference type="PANTHER" id="PTHR11073:SF2">
    <property type="entry name" value="CALRETICULIN"/>
    <property type="match status" value="1"/>
</dbReference>
<dbReference type="FunFam" id="2.60.120.200:FF:000122">
    <property type="entry name" value="Calreticulin 3"/>
    <property type="match status" value="1"/>
</dbReference>
<feature type="binding site" evidence="14">
    <location>
        <position position="106"/>
    </location>
    <ligand>
        <name>an alpha-D-glucoside</name>
        <dbReference type="ChEBI" id="CHEBI:22390"/>
    </ligand>
</feature>
<dbReference type="SUPFAM" id="SSF49899">
    <property type="entry name" value="Concanavalin A-like lectins/glucanases"/>
    <property type="match status" value="1"/>
</dbReference>
<evidence type="ECO:0000256" key="10">
    <source>
        <dbReference type="ARBA" id="ARBA00022837"/>
    </source>
</evidence>
<evidence type="ECO:0000256" key="2">
    <source>
        <dbReference type="ARBA" id="ARBA00010983"/>
    </source>
</evidence>
<feature type="compositionally biased region" description="Basic and acidic residues" evidence="17">
    <location>
        <begin position="207"/>
        <end position="229"/>
    </location>
</feature>
<dbReference type="OMA" id="KRDEICA"/>
<organism evidence="18 19">
    <name type="scientific">Toxocara canis</name>
    <name type="common">Canine roundworm</name>
    <dbReference type="NCBI Taxonomy" id="6265"/>
    <lineage>
        <taxon>Eukaryota</taxon>
        <taxon>Metazoa</taxon>
        <taxon>Ecdysozoa</taxon>
        <taxon>Nematoda</taxon>
        <taxon>Chromadorea</taxon>
        <taxon>Rhabditida</taxon>
        <taxon>Spirurina</taxon>
        <taxon>Ascaridomorpha</taxon>
        <taxon>Ascaridoidea</taxon>
        <taxon>Toxocaridae</taxon>
        <taxon>Toxocara</taxon>
    </lineage>
</organism>
<dbReference type="PROSITE" id="PS00803">
    <property type="entry name" value="CALRETICULIN_1"/>
    <property type="match status" value="1"/>
</dbReference>
<dbReference type="PRINTS" id="PR00626">
    <property type="entry name" value="CALRETICULIN"/>
</dbReference>
<feature type="compositionally biased region" description="Acidic residues" evidence="17">
    <location>
        <begin position="196"/>
        <end position="206"/>
    </location>
</feature>
<dbReference type="GO" id="GO:0030246">
    <property type="term" value="F:carbohydrate binding"/>
    <property type="evidence" value="ECO:0007669"/>
    <property type="project" value="UniProtKB-KW"/>
</dbReference>
<dbReference type="PROSITE" id="PS00804">
    <property type="entry name" value="CALRETICULIN_2"/>
    <property type="match status" value="1"/>
</dbReference>
<dbReference type="PIRSF" id="PIRSF002356">
    <property type="entry name" value="Calreticulin"/>
    <property type="match status" value="1"/>
</dbReference>
<keyword evidence="6" id="KW-0430">Lectin</keyword>
<feature type="disulfide bond" evidence="15">
    <location>
        <begin position="102"/>
        <end position="134"/>
    </location>
</feature>
<protein>
    <recommendedName>
        <fullName evidence="3 13">Calreticulin</fullName>
    </recommendedName>
</protein>
<feature type="binding site" evidence="14">
    <location>
        <position position="125"/>
    </location>
    <ligand>
        <name>an alpha-D-glucoside</name>
        <dbReference type="ChEBI" id="CHEBI:22390"/>
    </ligand>
</feature>
<dbReference type="InterPro" id="IPR009033">
    <property type="entry name" value="Calreticulin/calnexin_P_dom_sf"/>
</dbReference>
<feature type="signal peptide" evidence="16">
    <location>
        <begin position="1"/>
        <end position="17"/>
    </location>
</feature>
<evidence type="ECO:0000256" key="9">
    <source>
        <dbReference type="ARBA" id="ARBA00022833"/>
    </source>
</evidence>
<feature type="chain" id="PRO_5005110092" description="Calreticulin" evidence="16">
    <location>
        <begin position="18"/>
        <end position="371"/>
    </location>
</feature>
<dbReference type="AlphaFoldDB" id="A0A0B2V659"/>
<evidence type="ECO:0000256" key="1">
    <source>
        <dbReference type="ARBA" id="ARBA00004319"/>
    </source>
</evidence>
<dbReference type="InterPro" id="IPR018124">
    <property type="entry name" value="Calret/calnex_CS"/>
</dbReference>
<keyword evidence="12 13" id="KW-0143">Chaperone</keyword>
<keyword evidence="10" id="KW-0106">Calcium</keyword>
<evidence type="ECO:0000256" key="12">
    <source>
        <dbReference type="ARBA" id="ARBA00023186"/>
    </source>
</evidence>
<dbReference type="Gene3D" id="2.60.120.200">
    <property type="match status" value="1"/>
</dbReference>
<dbReference type="FunFam" id="2.10.250.10:FF:000002">
    <property type="entry name" value="Calreticulin"/>
    <property type="match status" value="1"/>
</dbReference>
<accession>A0A0B2V659</accession>
<evidence type="ECO:0000256" key="17">
    <source>
        <dbReference type="SAM" id="MobiDB-lite"/>
    </source>
</evidence>
<dbReference type="SUPFAM" id="SSF63887">
    <property type="entry name" value="P-domain of calnexin/calreticulin"/>
    <property type="match status" value="1"/>
</dbReference>
<evidence type="ECO:0000256" key="14">
    <source>
        <dbReference type="PIRSR" id="PIRSR002356-1"/>
    </source>
</evidence>
<feature type="region of interest" description="Disordered" evidence="17">
    <location>
        <begin position="180"/>
        <end position="236"/>
    </location>
</feature>
<feature type="binding site" evidence="14">
    <location>
        <position position="108"/>
    </location>
    <ligand>
        <name>an alpha-D-glucoside</name>
        <dbReference type="ChEBI" id="CHEBI:22390"/>
    </ligand>
</feature>
<evidence type="ECO:0000256" key="4">
    <source>
        <dbReference type="ARBA" id="ARBA00022723"/>
    </source>
</evidence>
<feature type="compositionally biased region" description="Basic and acidic residues" evidence="17">
    <location>
        <begin position="184"/>
        <end position="195"/>
    </location>
</feature>
<feature type="binding site" evidence="14">
    <location>
        <position position="295"/>
    </location>
    <ligand>
        <name>an alpha-D-glucoside</name>
        <dbReference type="ChEBI" id="CHEBI:22390"/>
    </ligand>
</feature>
<dbReference type="GO" id="GO:0006457">
    <property type="term" value="P:protein folding"/>
    <property type="evidence" value="ECO:0007669"/>
    <property type="project" value="InterPro"/>
</dbReference>
<comment type="subcellular location">
    <subcellularLocation>
        <location evidence="1 13">Endoplasmic reticulum lumen</location>
    </subcellularLocation>
</comment>
<comment type="caution">
    <text evidence="18">The sequence shown here is derived from an EMBL/GenBank/DDBJ whole genome shotgun (WGS) entry which is preliminary data.</text>
</comment>
<dbReference type="EMBL" id="JPKZ01002385">
    <property type="protein sequence ID" value="KHN77038.1"/>
    <property type="molecule type" value="Genomic_DNA"/>
</dbReference>
<dbReference type="GO" id="GO:0005788">
    <property type="term" value="C:endoplasmic reticulum lumen"/>
    <property type="evidence" value="ECO:0007669"/>
    <property type="project" value="UniProtKB-SubCell"/>
</dbReference>